<keyword evidence="3" id="KW-1185">Reference proteome</keyword>
<proteinExistence type="predicted"/>
<protein>
    <submittedName>
        <fullName evidence="2">Uncharacterized protein</fullName>
    </submittedName>
</protein>
<dbReference type="EMBL" id="CP061800">
    <property type="protein sequence ID" value="QTA92496.1"/>
    <property type="molecule type" value="Genomic_DNA"/>
</dbReference>
<organism evidence="2 3">
    <name type="scientific">Desulfonema magnum</name>
    <dbReference type="NCBI Taxonomy" id="45655"/>
    <lineage>
        <taxon>Bacteria</taxon>
        <taxon>Pseudomonadati</taxon>
        <taxon>Thermodesulfobacteriota</taxon>
        <taxon>Desulfobacteria</taxon>
        <taxon>Desulfobacterales</taxon>
        <taxon>Desulfococcaceae</taxon>
        <taxon>Desulfonema</taxon>
    </lineage>
</organism>
<accession>A0A975BVF6</accession>
<dbReference type="EMBL" id="CP061800">
    <property type="protein sequence ID" value="QTA92495.1"/>
    <property type="molecule type" value="Genomic_DNA"/>
</dbReference>
<gene>
    <name evidence="1" type="ORF">dnm_085750</name>
    <name evidence="2" type="ORF">dnm_085760</name>
</gene>
<reference evidence="2" key="1">
    <citation type="journal article" date="2021" name="Microb. Physiol.">
        <title>Proteogenomic Insights into the Physiology of Marine, Sulfate-Reducing, Filamentous Desulfonema limicola and Desulfonema magnum.</title>
        <authorList>
            <person name="Schnaars V."/>
            <person name="Wohlbrand L."/>
            <person name="Scheve S."/>
            <person name="Hinrichs C."/>
            <person name="Reinhardt R."/>
            <person name="Rabus R."/>
        </authorList>
    </citation>
    <scope>NUCLEOTIDE SEQUENCE</scope>
    <source>
        <strain evidence="2">4be13</strain>
    </source>
</reference>
<evidence type="ECO:0000313" key="2">
    <source>
        <dbReference type="EMBL" id="QTA92496.1"/>
    </source>
</evidence>
<evidence type="ECO:0000313" key="1">
    <source>
        <dbReference type="EMBL" id="QTA92495.1"/>
    </source>
</evidence>
<dbReference type="KEGG" id="dmm:dnm_085750"/>
<dbReference type="Proteomes" id="UP000663722">
    <property type="component" value="Chromosome"/>
</dbReference>
<dbReference type="KEGG" id="dmm:dnm_085760"/>
<name>A0A975BVF6_9BACT</name>
<evidence type="ECO:0000313" key="3">
    <source>
        <dbReference type="Proteomes" id="UP000663722"/>
    </source>
</evidence>
<dbReference type="AlphaFoldDB" id="A0A975BVF6"/>
<sequence>MPSCLRGKKTAAKPRSELLFRHALRATKTQSDTKRLREPS</sequence>